<keyword evidence="9" id="KW-1185">Reference proteome</keyword>
<reference evidence="8 9" key="1">
    <citation type="submission" date="2014-05" db="EMBL/GenBank/DDBJ databases">
        <title>Draft genome sequence of a rare smut relative, Tilletiaria anomala UBC 951.</title>
        <authorList>
            <consortium name="DOE Joint Genome Institute"/>
            <person name="Toome M."/>
            <person name="Kuo A."/>
            <person name="Henrissat B."/>
            <person name="Lipzen A."/>
            <person name="Tritt A."/>
            <person name="Yoshinaga Y."/>
            <person name="Zane M."/>
            <person name="Barry K."/>
            <person name="Grigoriev I.V."/>
            <person name="Spatafora J.W."/>
            <person name="Aimea M.C."/>
        </authorList>
    </citation>
    <scope>NUCLEOTIDE SEQUENCE [LARGE SCALE GENOMIC DNA]</scope>
    <source>
        <strain evidence="8 9">UBC 951</strain>
    </source>
</reference>
<keyword evidence="3 6" id="KW-1133">Transmembrane helix</keyword>
<protein>
    <submittedName>
        <fullName evidence="8">MFS general substrate transporter</fullName>
    </submittedName>
</protein>
<dbReference type="PROSITE" id="PS50850">
    <property type="entry name" value="MFS"/>
    <property type="match status" value="1"/>
</dbReference>
<dbReference type="Proteomes" id="UP000027361">
    <property type="component" value="Unassembled WGS sequence"/>
</dbReference>
<comment type="caution">
    <text evidence="8">The sequence shown here is derived from an EMBL/GenBank/DDBJ whole genome shotgun (WGS) entry which is preliminary data.</text>
</comment>
<feature type="transmembrane region" description="Helical" evidence="6">
    <location>
        <begin position="342"/>
        <end position="367"/>
    </location>
</feature>
<feature type="transmembrane region" description="Helical" evidence="6">
    <location>
        <begin position="719"/>
        <end position="739"/>
    </location>
</feature>
<evidence type="ECO:0000259" key="7">
    <source>
        <dbReference type="PROSITE" id="PS50850"/>
    </source>
</evidence>
<evidence type="ECO:0000256" key="6">
    <source>
        <dbReference type="SAM" id="Phobius"/>
    </source>
</evidence>
<feature type="transmembrane region" description="Helical" evidence="6">
    <location>
        <begin position="626"/>
        <end position="645"/>
    </location>
</feature>
<dbReference type="InterPro" id="IPR036259">
    <property type="entry name" value="MFS_trans_sf"/>
</dbReference>
<dbReference type="EMBL" id="JMSN01000009">
    <property type="protein sequence ID" value="KDN52562.1"/>
    <property type="molecule type" value="Genomic_DNA"/>
</dbReference>
<dbReference type="GO" id="GO:0022857">
    <property type="term" value="F:transmembrane transporter activity"/>
    <property type="evidence" value="ECO:0007669"/>
    <property type="project" value="InterPro"/>
</dbReference>
<evidence type="ECO:0000313" key="8">
    <source>
        <dbReference type="EMBL" id="KDN52562.1"/>
    </source>
</evidence>
<organism evidence="8 9">
    <name type="scientific">Tilletiaria anomala (strain ATCC 24038 / CBS 436.72 / UBC 951)</name>
    <dbReference type="NCBI Taxonomy" id="1037660"/>
    <lineage>
        <taxon>Eukaryota</taxon>
        <taxon>Fungi</taxon>
        <taxon>Dikarya</taxon>
        <taxon>Basidiomycota</taxon>
        <taxon>Ustilaginomycotina</taxon>
        <taxon>Exobasidiomycetes</taxon>
        <taxon>Georgefischeriales</taxon>
        <taxon>Tilletiariaceae</taxon>
        <taxon>Tilletiaria</taxon>
    </lineage>
</organism>
<feature type="transmembrane region" description="Helical" evidence="6">
    <location>
        <begin position="205"/>
        <end position="230"/>
    </location>
</feature>
<evidence type="ECO:0000313" key="9">
    <source>
        <dbReference type="Proteomes" id="UP000027361"/>
    </source>
</evidence>
<feature type="region of interest" description="Disordered" evidence="5">
    <location>
        <begin position="451"/>
        <end position="470"/>
    </location>
</feature>
<evidence type="ECO:0000256" key="4">
    <source>
        <dbReference type="ARBA" id="ARBA00023136"/>
    </source>
</evidence>
<feature type="region of interest" description="Disordered" evidence="5">
    <location>
        <begin position="20"/>
        <end position="42"/>
    </location>
</feature>
<evidence type="ECO:0000256" key="3">
    <source>
        <dbReference type="ARBA" id="ARBA00022989"/>
    </source>
</evidence>
<feature type="compositionally biased region" description="Polar residues" evidence="5">
    <location>
        <begin position="20"/>
        <end position="32"/>
    </location>
</feature>
<dbReference type="InParanoid" id="A0A066WF16"/>
<feature type="transmembrane region" description="Helical" evidence="6">
    <location>
        <begin position="686"/>
        <end position="707"/>
    </location>
</feature>
<comment type="subcellular location">
    <subcellularLocation>
        <location evidence="1">Membrane</location>
        <topology evidence="1">Multi-pass membrane protein</topology>
    </subcellularLocation>
</comment>
<dbReference type="HOGENOM" id="CLU_001265_46_14_1"/>
<dbReference type="FunCoup" id="A0A066WF16">
    <property type="interactions" value="442"/>
</dbReference>
<dbReference type="Gene3D" id="1.20.1250.20">
    <property type="entry name" value="MFS general substrate transporter like domains"/>
    <property type="match status" value="2"/>
</dbReference>
<dbReference type="CDD" id="cd17364">
    <property type="entry name" value="MFS_PhT"/>
    <property type="match status" value="1"/>
</dbReference>
<keyword evidence="4 6" id="KW-0472">Membrane</keyword>
<dbReference type="STRING" id="1037660.A0A066WF16"/>
<dbReference type="AlphaFoldDB" id="A0A066WF16"/>
<feature type="domain" description="Major facilitator superfamily (MFS) profile" evidence="7">
    <location>
        <begin position="205"/>
        <end position="743"/>
    </location>
</feature>
<feature type="transmembrane region" description="Helical" evidence="6">
    <location>
        <begin position="276"/>
        <end position="294"/>
    </location>
</feature>
<accession>A0A066WF16</accession>
<feature type="transmembrane region" description="Helical" evidence="6">
    <location>
        <begin position="300"/>
        <end position="321"/>
    </location>
</feature>
<dbReference type="GeneID" id="25263775"/>
<sequence length="761" mass="82962">MPFGSDMDAWDGIYYMSASEESGAQTTGSARPSSELDHGGNAHPRASFFGGFIGSSRAVRGSSELQSAIAPALERSSGHSSRRSELDDVDYDMQKEDFIPFSSELGPRQEDMDSALQRPFSTTLKDAKMSAGPAAATSYLNGGLETAAGLHASYSLPLETTSTVAAERQQRDPRRAKSNLKSPLALVERRRATTWLGLTFGEIKLLALAGAGFMMDSYDLFIINLIYPILLRVYYPAEQTQLDWGLSGGVLKASANMGNVIGQLLFGFLGDFWGRSVLYGKELALVIFAIILMISAPDQLGGLGVTIWICVFRALMGIGIGGDYALSGCIVADRASLKTRGVLLAIIFSNQGWGTLAGSLMSIIVISAYKPSVIAGDVQNLGGAWRILQGAVLVPSFIVLYFRLTLVESSRFVQARYLQDHPDYVSKASAAGLVIVKDVKDEEIAMVDMPPDSPMRFKQSFSPSSRADGPAQIFSSTSPGFDALSHDRAHTLHKLDMHGQQKRGPSAQEVREALRNAMANAKGWHFKSVGLPHNEFWKYFKEWTHFRRLLGTTLCWFLVDITFYGINLNQTSLLAALHYTQGDIWTQLMKTATGNLIVVLAGFLPGYFITIALIETRLGRKKIQMLGFFVNAVMFLILALIYPRLETQPVAFFICFVILQLSFNFGANATTFIIPAEQFPTKVRATALGVSAACGKLGSIISALGFSTLASSNSIGPTGVFWIFLGVSIAGLIATVLLIEETRGFDPDALDREEMVQRRLR</sequence>
<feature type="transmembrane region" description="Helical" evidence="6">
    <location>
        <begin position="596"/>
        <end position="614"/>
    </location>
</feature>
<dbReference type="RefSeq" id="XP_013245401.1">
    <property type="nucleotide sequence ID" value="XM_013389947.1"/>
</dbReference>
<dbReference type="Pfam" id="PF00083">
    <property type="entry name" value="Sugar_tr"/>
    <property type="match status" value="2"/>
</dbReference>
<evidence type="ECO:0000256" key="2">
    <source>
        <dbReference type="ARBA" id="ARBA00022692"/>
    </source>
</evidence>
<proteinExistence type="predicted"/>
<dbReference type="InterPro" id="IPR005828">
    <property type="entry name" value="MFS_sugar_transport-like"/>
</dbReference>
<keyword evidence="2 6" id="KW-0812">Transmembrane</keyword>
<feature type="transmembrane region" description="Helical" evidence="6">
    <location>
        <begin position="651"/>
        <end position="674"/>
    </location>
</feature>
<dbReference type="GO" id="GO:0016020">
    <property type="term" value="C:membrane"/>
    <property type="evidence" value="ECO:0007669"/>
    <property type="project" value="UniProtKB-SubCell"/>
</dbReference>
<dbReference type="SUPFAM" id="SSF103473">
    <property type="entry name" value="MFS general substrate transporter"/>
    <property type="match status" value="1"/>
</dbReference>
<gene>
    <name evidence="8" type="ORF">K437DRAFT_254154</name>
</gene>
<evidence type="ECO:0000256" key="5">
    <source>
        <dbReference type="SAM" id="MobiDB-lite"/>
    </source>
</evidence>
<evidence type="ECO:0000256" key="1">
    <source>
        <dbReference type="ARBA" id="ARBA00004141"/>
    </source>
</evidence>
<name>A0A066WF16_TILAU</name>
<dbReference type="PANTHER" id="PTHR24064">
    <property type="entry name" value="SOLUTE CARRIER FAMILY 22 MEMBER"/>
    <property type="match status" value="1"/>
</dbReference>
<feature type="transmembrane region" description="Helical" evidence="6">
    <location>
        <begin position="387"/>
        <end position="406"/>
    </location>
</feature>
<dbReference type="OrthoDB" id="433512at2759"/>
<feature type="transmembrane region" description="Helical" evidence="6">
    <location>
        <begin position="549"/>
        <end position="566"/>
    </location>
</feature>
<dbReference type="InterPro" id="IPR020846">
    <property type="entry name" value="MFS_dom"/>
</dbReference>